<dbReference type="AlphaFoldDB" id="A0A6G0XUA8"/>
<evidence type="ECO:0000313" key="2">
    <source>
        <dbReference type="Proteomes" id="UP000478052"/>
    </source>
</evidence>
<proteinExistence type="predicted"/>
<gene>
    <name evidence="1" type="ORF">FWK35_00018399</name>
</gene>
<evidence type="ECO:0000313" key="1">
    <source>
        <dbReference type="EMBL" id="KAF0744231.1"/>
    </source>
</evidence>
<dbReference type="OrthoDB" id="115435at2759"/>
<name>A0A6G0XUA8_APHCR</name>
<accession>A0A6G0XUA8</accession>
<reference evidence="1 2" key="1">
    <citation type="submission" date="2019-08" db="EMBL/GenBank/DDBJ databases">
        <title>Whole genome of Aphis craccivora.</title>
        <authorList>
            <person name="Voronova N.V."/>
            <person name="Shulinski R.S."/>
            <person name="Bandarenka Y.V."/>
            <person name="Zhorov D.G."/>
            <person name="Warner D."/>
        </authorList>
    </citation>
    <scope>NUCLEOTIDE SEQUENCE [LARGE SCALE GENOMIC DNA]</scope>
    <source>
        <strain evidence="1">180601</strain>
        <tissue evidence="1">Whole Body</tissue>
    </source>
</reference>
<sequence>MFSKFLALYPVRTVVAKETCSNCHNILNVIVLKPFKIMSDLGSPSSNGQVERYNRGLAVMLSKLMHEHNNNWNKYLYKIKFVVNNTVNRLIKNIPSKLLFGINQGGEQNDYVRLYLDAVNVTVDNPYNLENSRFDAQGNI</sequence>
<dbReference type="Gene3D" id="3.30.420.10">
    <property type="entry name" value="Ribonuclease H-like superfamily/Ribonuclease H"/>
    <property type="match status" value="1"/>
</dbReference>
<dbReference type="InterPro" id="IPR036397">
    <property type="entry name" value="RNaseH_sf"/>
</dbReference>
<dbReference type="SUPFAM" id="SSF53098">
    <property type="entry name" value="Ribonuclease H-like"/>
    <property type="match status" value="1"/>
</dbReference>
<dbReference type="Proteomes" id="UP000478052">
    <property type="component" value="Unassembled WGS sequence"/>
</dbReference>
<dbReference type="InterPro" id="IPR012337">
    <property type="entry name" value="RNaseH-like_sf"/>
</dbReference>
<dbReference type="GO" id="GO:0003676">
    <property type="term" value="F:nucleic acid binding"/>
    <property type="evidence" value="ECO:0007669"/>
    <property type="project" value="InterPro"/>
</dbReference>
<dbReference type="EMBL" id="VUJU01007531">
    <property type="protein sequence ID" value="KAF0744231.1"/>
    <property type="molecule type" value="Genomic_DNA"/>
</dbReference>
<comment type="caution">
    <text evidence="1">The sequence shown here is derived from an EMBL/GenBank/DDBJ whole genome shotgun (WGS) entry which is preliminary data.</text>
</comment>
<organism evidence="1 2">
    <name type="scientific">Aphis craccivora</name>
    <name type="common">Cowpea aphid</name>
    <dbReference type="NCBI Taxonomy" id="307492"/>
    <lineage>
        <taxon>Eukaryota</taxon>
        <taxon>Metazoa</taxon>
        <taxon>Ecdysozoa</taxon>
        <taxon>Arthropoda</taxon>
        <taxon>Hexapoda</taxon>
        <taxon>Insecta</taxon>
        <taxon>Pterygota</taxon>
        <taxon>Neoptera</taxon>
        <taxon>Paraneoptera</taxon>
        <taxon>Hemiptera</taxon>
        <taxon>Sternorrhyncha</taxon>
        <taxon>Aphidomorpha</taxon>
        <taxon>Aphidoidea</taxon>
        <taxon>Aphididae</taxon>
        <taxon>Aphidini</taxon>
        <taxon>Aphis</taxon>
        <taxon>Aphis</taxon>
    </lineage>
</organism>
<protein>
    <submittedName>
        <fullName evidence="1">Tigger transposable element-derived protein 6-like</fullName>
    </submittedName>
</protein>
<keyword evidence="2" id="KW-1185">Reference proteome</keyword>